<dbReference type="Proteomes" id="UP000749559">
    <property type="component" value="Unassembled WGS sequence"/>
</dbReference>
<keyword evidence="6" id="KW-1185">Reference proteome</keyword>
<feature type="chain" id="PRO_5042429244" evidence="2">
    <location>
        <begin position="25"/>
        <end position="204"/>
    </location>
</feature>
<feature type="non-terminal residue" evidence="5">
    <location>
        <position position="1"/>
    </location>
</feature>
<accession>A0A8J1TZJ6</accession>
<feature type="signal peptide" evidence="2">
    <location>
        <begin position="1"/>
        <end position="24"/>
    </location>
</feature>
<reference evidence="5" key="1">
    <citation type="submission" date="2022-03" db="EMBL/GenBank/DDBJ databases">
        <authorList>
            <person name="Martin C."/>
        </authorList>
    </citation>
    <scope>NUCLEOTIDE SEQUENCE</scope>
</reference>
<evidence type="ECO:0000256" key="1">
    <source>
        <dbReference type="SAM" id="Coils"/>
    </source>
</evidence>
<sequence length="204" mass="23648">IKIMAKIFALLILTALYFSVVICADDKDIVKDISEIEQKKESKMQLMDKHMLHKLDGLVKKVSDLMNENYEMKYYIDEMKHHNDEMKHHIDEMKHHIDEIKRDNNVMKQNYDTKIESLKMEINNSKLLNNAVTEPPFTVYVRWGRNLCPAGANEVYRGYTGGSHYTDQGGASNYECLPTRPQYGRYTSGIGTYSATMYGAEYEV</sequence>
<evidence type="ECO:0000256" key="2">
    <source>
        <dbReference type="SAM" id="SignalP"/>
    </source>
</evidence>
<protein>
    <submittedName>
        <fullName evidence="5">Uncharacterized protein</fullName>
    </submittedName>
</protein>
<evidence type="ECO:0000313" key="5">
    <source>
        <dbReference type="EMBL" id="CAH1795944.1"/>
    </source>
</evidence>
<dbReference type="EMBL" id="CAIIXF020000010">
    <property type="protein sequence ID" value="CAH1795942.1"/>
    <property type="molecule type" value="Genomic_DNA"/>
</dbReference>
<dbReference type="EMBL" id="CAIIXF020000010">
    <property type="protein sequence ID" value="CAH1795943.1"/>
    <property type="molecule type" value="Genomic_DNA"/>
</dbReference>
<name>A0A8J1TZJ6_OWEFU</name>
<dbReference type="Gene3D" id="1.20.5.340">
    <property type="match status" value="1"/>
</dbReference>
<gene>
    <name evidence="3" type="ORF">OFUS_LOCUS20407</name>
    <name evidence="4" type="ORF">OFUS_LOCUS20408</name>
    <name evidence="5" type="ORF">OFUS_LOCUS20409</name>
</gene>
<dbReference type="OrthoDB" id="6086925at2759"/>
<dbReference type="AlphaFoldDB" id="A0A8J1TZJ6"/>
<evidence type="ECO:0000313" key="4">
    <source>
        <dbReference type="EMBL" id="CAH1795943.1"/>
    </source>
</evidence>
<organism evidence="5 6">
    <name type="scientific">Owenia fusiformis</name>
    <name type="common">Polychaete worm</name>
    <dbReference type="NCBI Taxonomy" id="6347"/>
    <lineage>
        <taxon>Eukaryota</taxon>
        <taxon>Metazoa</taxon>
        <taxon>Spiralia</taxon>
        <taxon>Lophotrochozoa</taxon>
        <taxon>Annelida</taxon>
        <taxon>Polychaeta</taxon>
        <taxon>Sedentaria</taxon>
        <taxon>Canalipalpata</taxon>
        <taxon>Sabellida</taxon>
        <taxon>Oweniida</taxon>
        <taxon>Oweniidae</taxon>
        <taxon>Owenia</taxon>
    </lineage>
</organism>
<comment type="caution">
    <text evidence="5">The sequence shown here is derived from an EMBL/GenBank/DDBJ whole genome shotgun (WGS) entry which is preliminary data.</text>
</comment>
<feature type="non-terminal residue" evidence="5">
    <location>
        <position position="204"/>
    </location>
</feature>
<feature type="coiled-coil region" evidence="1">
    <location>
        <begin position="83"/>
        <end position="110"/>
    </location>
</feature>
<evidence type="ECO:0000313" key="6">
    <source>
        <dbReference type="Proteomes" id="UP000749559"/>
    </source>
</evidence>
<keyword evidence="1" id="KW-0175">Coiled coil</keyword>
<dbReference type="EMBL" id="CAIIXF020000010">
    <property type="protein sequence ID" value="CAH1795944.1"/>
    <property type="molecule type" value="Genomic_DNA"/>
</dbReference>
<evidence type="ECO:0000313" key="3">
    <source>
        <dbReference type="EMBL" id="CAH1795942.1"/>
    </source>
</evidence>
<proteinExistence type="predicted"/>
<keyword evidence="2" id="KW-0732">Signal</keyword>